<gene>
    <name evidence="11" type="ORF">PHACADRAFT_183611</name>
</gene>
<dbReference type="EC" id="2.7.11.1" evidence="1"/>
<evidence type="ECO:0000256" key="7">
    <source>
        <dbReference type="ARBA" id="ARBA00047899"/>
    </source>
</evidence>
<keyword evidence="3" id="KW-0808">Transferase</keyword>
<evidence type="ECO:0000256" key="1">
    <source>
        <dbReference type="ARBA" id="ARBA00012513"/>
    </source>
</evidence>
<dbReference type="PANTHER" id="PTHR24356">
    <property type="entry name" value="SERINE/THREONINE-PROTEIN KINASE"/>
    <property type="match status" value="1"/>
</dbReference>
<dbReference type="OrthoDB" id="10252171at2759"/>
<feature type="compositionally biased region" description="Low complexity" evidence="9">
    <location>
        <begin position="107"/>
        <end position="120"/>
    </location>
</feature>
<dbReference type="GeneID" id="18910160"/>
<protein>
    <recommendedName>
        <fullName evidence="1">non-specific serine/threonine protein kinase</fullName>
        <ecNumber evidence="1">2.7.11.1</ecNumber>
    </recommendedName>
</protein>
<dbReference type="SUPFAM" id="SSF56112">
    <property type="entry name" value="Protein kinase-like (PK-like)"/>
    <property type="match status" value="1"/>
</dbReference>
<dbReference type="GO" id="GO:0004674">
    <property type="term" value="F:protein serine/threonine kinase activity"/>
    <property type="evidence" value="ECO:0007669"/>
    <property type="project" value="UniProtKB-KW"/>
</dbReference>
<evidence type="ECO:0000313" key="12">
    <source>
        <dbReference type="Proteomes" id="UP000008370"/>
    </source>
</evidence>
<keyword evidence="12" id="KW-1185">Reference proteome</keyword>
<evidence type="ECO:0000256" key="8">
    <source>
        <dbReference type="ARBA" id="ARBA00048679"/>
    </source>
</evidence>
<keyword evidence="2" id="KW-0723">Serine/threonine-protein kinase</keyword>
<dbReference type="AlphaFoldDB" id="K5WCS7"/>
<dbReference type="GO" id="GO:0005524">
    <property type="term" value="F:ATP binding"/>
    <property type="evidence" value="ECO:0007669"/>
    <property type="project" value="UniProtKB-KW"/>
</dbReference>
<dbReference type="GO" id="GO:0035556">
    <property type="term" value="P:intracellular signal transduction"/>
    <property type="evidence" value="ECO:0007669"/>
    <property type="project" value="TreeGrafter"/>
</dbReference>
<dbReference type="EMBL" id="JH930471">
    <property type="protein sequence ID" value="EKM57075.1"/>
    <property type="molecule type" value="Genomic_DNA"/>
</dbReference>
<evidence type="ECO:0000256" key="3">
    <source>
        <dbReference type="ARBA" id="ARBA00022679"/>
    </source>
</evidence>
<proteinExistence type="predicted"/>
<dbReference type="HOGENOM" id="CLU_500683_0_0_1"/>
<dbReference type="PANTHER" id="PTHR24356:SF1">
    <property type="entry name" value="SERINE_THREONINE-PROTEIN KINASE GREATWALL"/>
    <property type="match status" value="1"/>
</dbReference>
<evidence type="ECO:0000256" key="9">
    <source>
        <dbReference type="SAM" id="MobiDB-lite"/>
    </source>
</evidence>
<keyword evidence="6" id="KW-0067">ATP-binding</keyword>
<feature type="compositionally biased region" description="Low complexity" evidence="9">
    <location>
        <begin position="61"/>
        <end position="74"/>
    </location>
</feature>
<dbReference type="InterPro" id="IPR000719">
    <property type="entry name" value="Prot_kinase_dom"/>
</dbReference>
<dbReference type="InParanoid" id="K5WCS7"/>
<evidence type="ECO:0000256" key="2">
    <source>
        <dbReference type="ARBA" id="ARBA00022527"/>
    </source>
</evidence>
<keyword evidence="5" id="KW-0418">Kinase</keyword>
<dbReference type="PROSITE" id="PS00108">
    <property type="entry name" value="PROTEIN_KINASE_ST"/>
    <property type="match status" value="1"/>
</dbReference>
<dbReference type="Gene3D" id="3.30.200.20">
    <property type="entry name" value="Phosphorylase Kinase, domain 1"/>
    <property type="match status" value="1"/>
</dbReference>
<comment type="catalytic activity">
    <reaction evidence="8">
        <text>L-seryl-[protein] + ATP = O-phospho-L-seryl-[protein] + ADP + H(+)</text>
        <dbReference type="Rhea" id="RHEA:17989"/>
        <dbReference type="Rhea" id="RHEA-COMP:9863"/>
        <dbReference type="Rhea" id="RHEA-COMP:11604"/>
        <dbReference type="ChEBI" id="CHEBI:15378"/>
        <dbReference type="ChEBI" id="CHEBI:29999"/>
        <dbReference type="ChEBI" id="CHEBI:30616"/>
        <dbReference type="ChEBI" id="CHEBI:83421"/>
        <dbReference type="ChEBI" id="CHEBI:456216"/>
        <dbReference type="EC" id="2.7.11.1"/>
    </reaction>
</comment>
<evidence type="ECO:0000313" key="11">
    <source>
        <dbReference type="EMBL" id="EKM57075.1"/>
    </source>
</evidence>
<dbReference type="InterPro" id="IPR008271">
    <property type="entry name" value="Ser/Thr_kinase_AS"/>
</dbReference>
<dbReference type="STRING" id="650164.K5WCS7"/>
<evidence type="ECO:0000256" key="5">
    <source>
        <dbReference type="ARBA" id="ARBA00022777"/>
    </source>
</evidence>
<dbReference type="Gene3D" id="1.10.510.10">
    <property type="entry name" value="Transferase(Phosphotransferase) domain 1"/>
    <property type="match status" value="1"/>
</dbReference>
<dbReference type="InterPro" id="IPR011009">
    <property type="entry name" value="Kinase-like_dom_sf"/>
</dbReference>
<dbReference type="SMART" id="SM00220">
    <property type="entry name" value="S_TKc"/>
    <property type="match status" value="1"/>
</dbReference>
<organism evidence="11 12">
    <name type="scientific">Phanerochaete carnosa (strain HHB-10118-sp)</name>
    <name type="common">White-rot fungus</name>
    <name type="synonym">Peniophora carnosa</name>
    <dbReference type="NCBI Taxonomy" id="650164"/>
    <lineage>
        <taxon>Eukaryota</taxon>
        <taxon>Fungi</taxon>
        <taxon>Dikarya</taxon>
        <taxon>Basidiomycota</taxon>
        <taxon>Agaricomycotina</taxon>
        <taxon>Agaricomycetes</taxon>
        <taxon>Polyporales</taxon>
        <taxon>Phanerochaetaceae</taxon>
        <taxon>Phanerochaete</taxon>
    </lineage>
</organism>
<evidence type="ECO:0000256" key="6">
    <source>
        <dbReference type="ARBA" id="ARBA00022840"/>
    </source>
</evidence>
<dbReference type="InterPro" id="IPR050236">
    <property type="entry name" value="Ser_Thr_kinase_AGC"/>
</dbReference>
<dbReference type="Pfam" id="PF00069">
    <property type="entry name" value="Pkinase"/>
    <property type="match status" value="1"/>
</dbReference>
<dbReference type="KEGG" id="pco:PHACADRAFT_183611"/>
<dbReference type="Proteomes" id="UP000008370">
    <property type="component" value="Unassembled WGS sequence"/>
</dbReference>
<reference evidence="11 12" key="1">
    <citation type="journal article" date="2012" name="BMC Genomics">
        <title>Comparative genomics of the white-rot fungi, Phanerochaete carnosa and P. chrysosporium, to elucidate the genetic basis of the distinct wood types they colonize.</title>
        <authorList>
            <person name="Suzuki H."/>
            <person name="MacDonald J."/>
            <person name="Syed K."/>
            <person name="Salamov A."/>
            <person name="Hori C."/>
            <person name="Aerts A."/>
            <person name="Henrissat B."/>
            <person name="Wiebenga A."/>
            <person name="vanKuyk P.A."/>
            <person name="Barry K."/>
            <person name="Lindquist E."/>
            <person name="LaButti K."/>
            <person name="Lapidus A."/>
            <person name="Lucas S."/>
            <person name="Coutinho P."/>
            <person name="Gong Y."/>
            <person name="Samejima M."/>
            <person name="Mahadevan R."/>
            <person name="Abou-Zaid M."/>
            <person name="de Vries R.P."/>
            <person name="Igarashi K."/>
            <person name="Yadav J.S."/>
            <person name="Grigoriev I.V."/>
            <person name="Master E.R."/>
        </authorList>
    </citation>
    <scope>NUCLEOTIDE SEQUENCE [LARGE SCALE GENOMIC DNA]</scope>
    <source>
        <strain evidence="11 12">HHB-10118-sp</strain>
    </source>
</reference>
<evidence type="ECO:0000256" key="4">
    <source>
        <dbReference type="ARBA" id="ARBA00022741"/>
    </source>
</evidence>
<feature type="domain" description="Protein kinase" evidence="10">
    <location>
        <begin position="222"/>
        <end position="510"/>
    </location>
</feature>
<accession>K5WCS7</accession>
<dbReference type="RefSeq" id="XP_007394903.1">
    <property type="nucleotide sequence ID" value="XM_007394841.1"/>
</dbReference>
<name>K5WCS7_PHACS</name>
<sequence>MANRALPFKPFHVGVPLLPPHPGMSTLTVTYPTTPPTGKSTSSHTMPPVNPSPNVFGAAPSSAGTGTTHTTPTRRGGKCVFTKPDGLRAPLKISIPPPQVHPVRAGSSHLSSTCLSPSESGPDDLDFFSGSDTSSEDPSEPTTPRFAVRLLSPRKSGVFAPTPISPSVKISDDLGLGSLSLSGGSPAYSLKSAPCSPRKFISVRTAAFADLIPRSSSQVGPFQYLRMLNKGSFGTAYISLEVSTGHVLCTKVSAKKPIRGREEHLRGMTAELLAYKRIALAEPCAKKWIMDIHGVLQTSKEVIFAMDVMQTDLFSFIDVTNPPKLVSWWIAQIALGIDALHGMGIIHRDIKPENIFIVPGTSSLRIRIGDFSNAWLAPGDSPEEWSNSYDVEPGKALDPKRLYAIAHVGTEAYMAPEIRTRDQWYGPMVDWWALGCTMYDLHVGDQFLFPDNRTVDGLRKYQASGRDAATWIKSRVSYLSKEAADVMGGLLDCDPEKRYKLDDLLRHPYFRDLRTKKSVFDEVMSFPLIPETKGEPISQTLWLCTSLAPRHPDAAVEHMPLCRAVVKPTNPDEPEFDDFAWINPNGVWCDSDDF</sequence>
<keyword evidence="4" id="KW-0547">Nucleotide-binding</keyword>
<comment type="catalytic activity">
    <reaction evidence="7">
        <text>L-threonyl-[protein] + ATP = O-phospho-L-threonyl-[protein] + ADP + H(+)</text>
        <dbReference type="Rhea" id="RHEA:46608"/>
        <dbReference type="Rhea" id="RHEA-COMP:11060"/>
        <dbReference type="Rhea" id="RHEA-COMP:11605"/>
        <dbReference type="ChEBI" id="CHEBI:15378"/>
        <dbReference type="ChEBI" id="CHEBI:30013"/>
        <dbReference type="ChEBI" id="CHEBI:30616"/>
        <dbReference type="ChEBI" id="CHEBI:61977"/>
        <dbReference type="ChEBI" id="CHEBI:456216"/>
        <dbReference type="EC" id="2.7.11.1"/>
    </reaction>
</comment>
<evidence type="ECO:0000259" key="10">
    <source>
        <dbReference type="PROSITE" id="PS50011"/>
    </source>
</evidence>
<feature type="region of interest" description="Disordered" evidence="9">
    <location>
        <begin position="61"/>
        <end position="144"/>
    </location>
</feature>
<dbReference type="PROSITE" id="PS50011">
    <property type="entry name" value="PROTEIN_KINASE_DOM"/>
    <property type="match status" value="1"/>
</dbReference>